<dbReference type="InterPro" id="IPR022720">
    <property type="entry name" value="Motility-assoc_prot_GldM_N"/>
</dbReference>
<evidence type="ECO:0000259" key="1">
    <source>
        <dbReference type="Pfam" id="PF12080"/>
    </source>
</evidence>
<sequence length="510" mass="54835">MALPKDPRQKMINFMYLVLTAMLALNVSAEIINAFDIVNDSIKTSNSSIDSKNNLTYNQFTKLMASDAAKVGPLKAKADQVKKLSASAVASIETLKGQIIAASGGLNEKGEIKKKDHLDAATHVMENEKKGPALQAQLKKLQSDMLALVNPKDRDAIAKQLPLQVDEPPHKKGSVKKNWTTYHFNMVPTIAAVTILSKFQNDIKNSEAMIIDKLLKEVSEDDFVFDQLDAFVSLNSKNFTAGQTLTATVVMGAYSSTVNPTIVVNGSPVQATAGKGVYSLEIGSALGEHTISGTVQLTKPNGEVINRPFTETYNVGASATSISADKMNVLYIALQNPISISAAGVPAEKIQASISTGSLTKTGAGQYIATVSSGTKATISLSAEVDGKVKNLGSKEFRIKNIPDPIMKVGFNKGPSMKAAEFKAQGGLRADLEDFLFDGVKYAVVGYRMGIEPKGRDYIEGDATSEYWPKSLTGAIQSIKPGDNIYFDNIKVKGPDGRVRSMQNINFKIN</sequence>
<feature type="domain" description="Gliding motility-associated protein GldM N-terminal" evidence="2">
    <location>
        <begin position="30"/>
        <end position="216"/>
    </location>
</feature>
<evidence type="ECO:0000313" key="5">
    <source>
        <dbReference type="EMBL" id="GEP95340.1"/>
    </source>
</evidence>
<evidence type="ECO:0000259" key="4">
    <source>
        <dbReference type="Pfam" id="PF21602"/>
    </source>
</evidence>
<dbReference type="Pfam" id="PF21602">
    <property type="entry name" value="GldM_3rd"/>
    <property type="match status" value="1"/>
</dbReference>
<dbReference type="Proteomes" id="UP000321436">
    <property type="component" value="Unassembled WGS sequence"/>
</dbReference>
<dbReference type="OrthoDB" id="1490890at2"/>
<protein>
    <submittedName>
        <fullName evidence="5">Gliding motility protein GldM</fullName>
    </submittedName>
</protein>
<name>A0A512RI31_9BACT</name>
<gene>
    <name evidence="5" type="primary">gldM</name>
    <name evidence="5" type="ORF">CCY01nite_16000</name>
</gene>
<accession>A0A512RI31</accession>
<dbReference type="InterPro" id="IPR048406">
    <property type="entry name" value="GldM_Ig-like-2"/>
</dbReference>
<feature type="domain" description="Gliding motility-associated protein GldM first immunoglobulin-like" evidence="3">
    <location>
        <begin position="220"/>
        <end position="316"/>
    </location>
</feature>
<evidence type="ECO:0000259" key="3">
    <source>
        <dbReference type="Pfam" id="PF21601"/>
    </source>
</evidence>
<dbReference type="Pfam" id="PF12081">
    <property type="entry name" value="GldM_1st"/>
    <property type="match status" value="1"/>
</dbReference>
<dbReference type="Pfam" id="PF21601">
    <property type="entry name" value="GldM_2nd"/>
    <property type="match status" value="1"/>
</dbReference>
<keyword evidence="6" id="KW-1185">Reference proteome</keyword>
<feature type="domain" description="Gliding motility-associated protein GldM C-terminal" evidence="1">
    <location>
        <begin position="403"/>
        <end position="510"/>
    </location>
</feature>
<dbReference type="EMBL" id="BKAU01000001">
    <property type="protein sequence ID" value="GEP95340.1"/>
    <property type="molecule type" value="Genomic_DNA"/>
</dbReference>
<proteinExistence type="predicted"/>
<dbReference type="Pfam" id="PF12080">
    <property type="entry name" value="GldM_4th"/>
    <property type="match status" value="1"/>
</dbReference>
<dbReference type="InterPro" id="IPR022719">
    <property type="entry name" value="Motility-assoc_prot_GldM_C"/>
</dbReference>
<dbReference type="InterPro" id="IPR048405">
    <property type="entry name" value="GldM_Ig-like-1"/>
</dbReference>
<reference evidence="5 6" key="1">
    <citation type="submission" date="2019-07" db="EMBL/GenBank/DDBJ databases">
        <title>Whole genome shotgun sequence of Chitinophaga cymbidii NBRC 109752.</title>
        <authorList>
            <person name="Hosoyama A."/>
            <person name="Uohara A."/>
            <person name="Ohji S."/>
            <person name="Ichikawa N."/>
        </authorList>
    </citation>
    <scope>NUCLEOTIDE SEQUENCE [LARGE SCALE GENOMIC DNA]</scope>
    <source>
        <strain evidence="5 6">NBRC 109752</strain>
    </source>
</reference>
<comment type="caution">
    <text evidence="5">The sequence shown here is derived from an EMBL/GenBank/DDBJ whole genome shotgun (WGS) entry which is preliminary data.</text>
</comment>
<dbReference type="RefSeq" id="WP_146859514.1">
    <property type="nucleotide sequence ID" value="NZ_BKAU01000001.1"/>
</dbReference>
<dbReference type="InterPro" id="IPR019859">
    <property type="entry name" value="Motility-assoc_prot_GldM"/>
</dbReference>
<evidence type="ECO:0000313" key="6">
    <source>
        <dbReference type="Proteomes" id="UP000321436"/>
    </source>
</evidence>
<organism evidence="5 6">
    <name type="scientific">Chitinophaga cymbidii</name>
    <dbReference type="NCBI Taxonomy" id="1096750"/>
    <lineage>
        <taxon>Bacteria</taxon>
        <taxon>Pseudomonadati</taxon>
        <taxon>Bacteroidota</taxon>
        <taxon>Chitinophagia</taxon>
        <taxon>Chitinophagales</taxon>
        <taxon>Chitinophagaceae</taxon>
        <taxon>Chitinophaga</taxon>
    </lineage>
</organism>
<dbReference type="AlphaFoldDB" id="A0A512RI31"/>
<feature type="domain" description="Gliding motility-associated protein GldM second immunoglobulin-like" evidence="4">
    <location>
        <begin position="321"/>
        <end position="400"/>
    </location>
</feature>
<evidence type="ECO:0000259" key="2">
    <source>
        <dbReference type="Pfam" id="PF12081"/>
    </source>
</evidence>
<dbReference type="NCBIfam" id="TIGR03517">
    <property type="entry name" value="GldM_gliding"/>
    <property type="match status" value="1"/>
</dbReference>